<dbReference type="GO" id="GO:0005829">
    <property type="term" value="C:cytosol"/>
    <property type="evidence" value="ECO:0007669"/>
    <property type="project" value="TreeGrafter"/>
</dbReference>
<dbReference type="GO" id="GO:0008168">
    <property type="term" value="F:methyltransferase activity"/>
    <property type="evidence" value="ECO:0007669"/>
    <property type="project" value="UniProtKB-KW"/>
</dbReference>
<dbReference type="InterPro" id="IPR029063">
    <property type="entry name" value="SAM-dependent_MTases_sf"/>
</dbReference>
<reference evidence="10 11" key="1">
    <citation type="journal article" date="2018" name="Nat. Ecol. Evol.">
        <title>Shark genomes provide insights into elasmobranch evolution and the origin of vertebrates.</title>
        <authorList>
            <person name="Hara Y"/>
            <person name="Yamaguchi K"/>
            <person name="Onimaru K"/>
            <person name="Kadota M"/>
            <person name="Koyanagi M"/>
            <person name="Keeley SD"/>
            <person name="Tatsumi K"/>
            <person name="Tanaka K"/>
            <person name="Motone F"/>
            <person name="Kageyama Y"/>
            <person name="Nozu R"/>
            <person name="Adachi N"/>
            <person name="Nishimura O"/>
            <person name="Nakagawa R"/>
            <person name="Tanegashima C"/>
            <person name="Kiyatake I"/>
            <person name="Matsumoto R"/>
            <person name="Murakumo K"/>
            <person name="Nishida K"/>
            <person name="Terakita A"/>
            <person name="Kuratani S"/>
            <person name="Sato K"/>
            <person name="Hyodo S Kuraku.S."/>
        </authorList>
    </citation>
    <scope>NUCLEOTIDE SEQUENCE [LARGE SCALE GENOMIC DNA]</scope>
</reference>
<evidence type="ECO:0000256" key="8">
    <source>
        <dbReference type="ARBA" id="ARBA00041632"/>
    </source>
</evidence>
<accession>A0A401SJ05</accession>
<comment type="similarity">
    <text evidence="6">Belongs to the methyltransferase superfamily. METTL21 family.</text>
</comment>
<dbReference type="PANTHER" id="PTHR14614">
    <property type="entry name" value="HEPATOCELLULAR CARCINOMA-ASSOCIATED ANTIGEN"/>
    <property type="match status" value="1"/>
</dbReference>
<evidence type="ECO:0000313" key="10">
    <source>
        <dbReference type="EMBL" id="GCC30325.1"/>
    </source>
</evidence>
<gene>
    <name evidence="10" type="ORF">chiPu_0008773</name>
</gene>
<dbReference type="STRING" id="137246.A0A401SJ05"/>
<comment type="caution">
    <text evidence="10">The sequence shown here is derived from an EMBL/GenBank/DDBJ whole genome shotgun (WGS) entry which is preliminary data.</text>
</comment>
<evidence type="ECO:0000256" key="3">
    <source>
        <dbReference type="ARBA" id="ARBA00022603"/>
    </source>
</evidence>
<keyword evidence="5" id="KW-0949">S-adenosyl-L-methionine</keyword>
<protein>
    <recommendedName>
        <fullName evidence="7">Protein N-lysine methyltransferase METTL21A</fullName>
    </recommendedName>
    <alternativeName>
        <fullName evidence="8">Methyltransferase-like protein 21A</fullName>
    </alternativeName>
</protein>
<comment type="subcellular location">
    <subcellularLocation>
        <location evidence="1">Cytoplasm</location>
    </subcellularLocation>
</comment>
<evidence type="ECO:0000256" key="1">
    <source>
        <dbReference type="ARBA" id="ARBA00004496"/>
    </source>
</evidence>
<dbReference type="OrthoDB" id="413520at2759"/>
<evidence type="ECO:0000256" key="5">
    <source>
        <dbReference type="ARBA" id="ARBA00022691"/>
    </source>
</evidence>
<evidence type="ECO:0000256" key="7">
    <source>
        <dbReference type="ARBA" id="ARBA00040801"/>
    </source>
</evidence>
<keyword evidence="11" id="KW-1185">Reference proteome</keyword>
<dbReference type="GO" id="GO:0032259">
    <property type="term" value="P:methylation"/>
    <property type="evidence" value="ECO:0007669"/>
    <property type="project" value="UniProtKB-KW"/>
</dbReference>
<dbReference type="Gene3D" id="3.40.50.150">
    <property type="entry name" value="Vaccinia Virus protein VP39"/>
    <property type="match status" value="1"/>
</dbReference>
<evidence type="ECO:0000256" key="9">
    <source>
        <dbReference type="ARBA" id="ARBA00049497"/>
    </source>
</evidence>
<proteinExistence type="inferred from homology"/>
<keyword evidence="4" id="KW-0808">Transferase</keyword>
<dbReference type="CDD" id="cd02440">
    <property type="entry name" value="AdoMet_MTases"/>
    <property type="match status" value="1"/>
</dbReference>
<dbReference type="Proteomes" id="UP000287033">
    <property type="component" value="Unassembled WGS sequence"/>
</dbReference>
<dbReference type="OMA" id="LFWELCD"/>
<dbReference type="AlphaFoldDB" id="A0A401SJ05"/>
<evidence type="ECO:0000313" key="11">
    <source>
        <dbReference type="Proteomes" id="UP000287033"/>
    </source>
</evidence>
<dbReference type="Pfam" id="PF10294">
    <property type="entry name" value="Methyltransf_16"/>
    <property type="match status" value="1"/>
</dbReference>
<sequence>MFYSVHEILGWNIMALLPYDGAMIPGLRKFHEPSATFHYAKRDIVIRQNWNQLGVAAVVWDAAIVLCTYLELGTIQLQDRTVIELGAGTGLVGIVAALLGADVTVTDREVALQFLESNLQENIPPDLRAKARARELNWGVNLDQFDPGSYDVVLGADVVYLEEAFPALLETLEYLSSEQTTILLSCRIRYERDQNFLQMLGSRFVVEKVHYDTEKDVHVYKAQKRLAKEDL</sequence>
<evidence type="ECO:0000256" key="2">
    <source>
        <dbReference type="ARBA" id="ARBA00022490"/>
    </source>
</evidence>
<dbReference type="EMBL" id="BEZZ01000297">
    <property type="protein sequence ID" value="GCC30325.1"/>
    <property type="molecule type" value="Genomic_DNA"/>
</dbReference>
<dbReference type="SUPFAM" id="SSF53335">
    <property type="entry name" value="S-adenosyl-L-methionine-dependent methyltransferases"/>
    <property type="match status" value="1"/>
</dbReference>
<keyword evidence="2" id="KW-0963">Cytoplasm</keyword>
<organism evidence="10 11">
    <name type="scientific">Chiloscyllium punctatum</name>
    <name type="common">Brownbanded bambooshark</name>
    <name type="synonym">Hemiscyllium punctatum</name>
    <dbReference type="NCBI Taxonomy" id="137246"/>
    <lineage>
        <taxon>Eukaryota</taxon>
        <taxon>Metazoa</taxon>
        <taxon>Chordata</taxon>
        <taxon>Craniata</taxon>
        <taxon>Vertebrata</taxon>
        <taxon>Chondrichthyes</taxon>
        <taxon>Elasmobranchii</taxon>
        <taxon>Galeomorphii</taxon>
        <taxon>Galeoidea</taxon>
        <taxon>Orectolobiformes</taxon>
        <taxon>Hemiscylliidae</taxon>
        <taxon>Chiloscyllium</taxon>
    </lineage>
</organism>
<evidence type="ECO:0000256" key="4">
    <source>
        <dbReference type="ARBA" id="ARBA00022679"/>
    </source>
</evidence>
<dbReference type="PANTHER" id="PTHR14614:SF14">
    <property type="entry name" value="PROTEIN N-LYSINE METHYLTRANSFERASE METTL21A"/>
    <property type="match status" value="1"/>
</dbReference>
<dbReference type="GO" id="GO:0032991">
    <property type="term" value="C:protein-containing complex"/>
    <property type="evidence" value="ECO:0007669"/>
    <property type="project" value="TreeGrafter"/>
</dbReference>
<evidence type="ECO:0000256" key="6">
    <source>
        <dbReference type="ARBA" id="ARBA00038029"/>
    </source>
</evidence>
<keyword evidence="3" id="KW-0489">Methyltransferase</keyword>
<name>A0A401SJ05_CHIPU</name>
<dbReference type="InterPro" id="IPR019410">
    <property type="entry name" value="Methyltransf_16"/>
</dbReference>
<comment type="catalytic activity">
    <reaction evidence="9">
        <text>L-lysyl-[protein] + 3 S-adenosyl-L-methionine = N(6),N(6),N(6)-trimethyl-L-lysyl-[protein] + 3 S-adenosyl-L-homocysteine + 3 H(+)</text>
        <dbReference type="Rhea" id="RHEA:54192"/>
        <dbReference type="Rhea" id="RHEA-COMP:9752"/>
        <dbReference type="Rhea" id="RHEA-COMP:13826"/>
        <dbReference type="ChEBI" id="CHEBI:15378"/>
        <dbReference type="ChEBI" id="CHEBI:29969"/>
        <dbReference type="ChEBI" id="CHEBI:57856"/>
        <dbReference type="ChEBI" id="CHEBI:59789"/>
        <dbReference type="ChEBI" id="CHEBI:61961"/>
    </reaction>
    <physiologicalReaction direction="left-to-right" evidence="9">
        <dbReference type="Rhea" id="RHEA:54193"/>
    </physiologicalReaction>
</comment>